<dbReference type="OrthoDB" id="239865at2759"/>
<evidence type="ECO:0000256" key="2">
    <source>
        <dbReference type="SAM" id="MobiDB-lite"/>
    </source>
</evidence>
<dbReference type="InterPro" id="IPR007528">
    <property type="entry name" value="RINT1_Tip20"/>
</dbReference>
<proteinExistence type="predicted"/>
<keyword evidence="1" id="KW-0175">Coiled coil</keyword>
<dbReference type="Pfam" id="PF04437">
    <property type="entry name" value="RINT1_TIP1"/>
    <property type="match status" value="1"/>
</dbReference>
<dbReference type="PANTHER" id="PTHR13520:SF0">
    <property type="entry name" value="RAD50-INTERACTING PROTEIN 1"/>
    <property type="match status" value="1"/>
</dbReference>
<dbReference type="PANTHER" id="PTHR13520">
    <property type="entry name" value="RAD50-INTERACTING PROTEIN 1 RINT-1"/>
    <property type="match status" value="1"/>
</dbReference>
<evidence type="ECO:0000256" key="1">
    <source>
        <dbReference type="SAM" id="Coils"/>
    </source>
</evidence>
<dbReference type="Proteomes" id="UP000031036">
    <property type="component" value="Unassembled WGS sequence"/>
</dbReference>
<reference evidence="3 4" key="1">
    <citation type="submission" date="2014-11" db="EMBL/GenBank/DDBJ databases">
        <title>Genetic blueprint of the zoonotic pathogen Toxocara canis.</title>
        <authorList>
            <person name="Zhu X.-Q."/>
            <person name="Korhonen P.K."/>
            <person name="Cai H."/>
            <person name="Young N.D."/>
            <person name="Nejsum P."/>
            <person name="von Samson-Himmelstjerna G."/>
            <person name="Boag P.R."/>
            <person name="Tan P."/>
            <person name="Li Q."/>
            <person name="Min J."/>
            <person name="Yang Y."/>
            <person name="Wang X."/>
            <person name="Fang X."/>
            <person name="Hall R.S."/>
            <person name="Hofmann A."/>
            <person name="Sternberg P.W."/>
            <person name="Jex A.R."/>
            <person name="Gasser R.B."/>
        </authorList>
    </citation>
    <scope>NUCLEOTIDE SEQUENCE [LARGE SCALE GENOMIC DNA]</scope>
    <source>
        <strain evidence="3">PN_DK_2014</strain>
    </source>
</reference>
<dbReference type="GO" id="GO:0006890">
    <property type="term" value="P:retrograde vesicle-mediated transport, Golgi to endoplasmic reticulum"/>
    <property type="evidence" value="ECO:0007669"/>
    <property type="project" value="InterPro"/>
</dbReference>
<dbReference type="GO" id="GO:0070939">
    <property type="term" value="C:Dsl1/NZR complex"/>
    <property type="evidence" value="ECO:0007669"/>
    <property type="project" value="InterPro"/>
</dbReference>
<comment type="caution">
    <text evidence="3">The sequence shown here is derived from an EMBL/GenBank/DDBJ whole genome shotgun (WGS) entry which is preliminary data.</text>
</comment>
<feature type="coiled-coil region" evidence="1">
    <location>
        <begin position="81"/>
        <end position="166"/>
    </location>
</feature>
<sequence>MDLVVSAVSLPGRIAHLPLMASSRNSAYRYTSDAETASDEALPEDLEAARSIIDNLTRQLKVHDDVTANLNILQKRIEHTHKRNQDAIQTLEDRLDEVEATWVKRLESQHNHWIDEYNQLAEKIENAARSVNSSDGKKLKASKGKLTRLQERSESAEKGIAELKRVATSRRCIERTVGDDKKRIRDIDARLKALTVKERSLNTELTNQLKAQLRNPFTELTDDPSNGAFYGVCEITHSYEETINSLSEALQALEKIGRTSAVISAAKNGKVGETPSVDEIDEITIVMKRFLAKLRVQLASAHFSGSPSRSPPIKTGIERSPPKVKFLCGGMLEKESTNREREAYSGDGRGSNEDCGIENEGASTTRIASSSTANPELELLREELLRLPVTNIHSFFAAFRDLFDQLKAKLIVCEDEVSFMREDLPHKLIVLRQCRNDLLAMRSAIKSCTEKYITERDLFMRSLKEEGCDLFMKLSEVSSLERRLKELRSLRAWMLCAEQLQVAINSSDFDALFSSLRQIRDFPFEELNSEMEKELLKRKHELLVNTTGSIGLKLRTLLDDLGYPLEEHVDMQSIGEKLAGLITLLKCVRLLQTIVMDSTANGNEIVGHLFEPFKKRFHFHFYQNLKTNNDSKPEWFFTQVFTWLSVNSELFENLVEAVFTQSKEADAVRRMLEGMLVDLAVEKARSVAERVVSDSVLFSHLIDEAVAFENELKDAGYIALVGRVLAVFCEEPFLVRWLELERESCTSGVESVLMSDSQWSNRYSEVADLDLHQVPECTDQFIVLIESMTERYRWIPDVDVQARFFELQVLMLDDFRLRLVQISQQLSSPWEEPFVQLLNSFWYIARVLEEWNDAEAFIKVQMRGTSVRLRGIFDDMADMYRHVWRQRATDMALAFHQFVRCQLAPYAKLNWFSMKTTKPTDLTPAFCPFLLELRLVLGRIASSISSDSALTLYRELNEKIGDAFLQLIKATSFNYQGATQMLFDVTSSLVPLLNSLYSRSAVTTYEALDDHKFEEAVSSLRLLSVPTASALLLRSEIRKSPDEMTATILAPYDVSFIGRERALSLLEQRCDLQVDSDVSLRL</sequence>
<dbReference type="AlphaFoldDB" id="A0A0B2W1R5"/>
<gene>
    <name evidence="3" type="primary">RINT1</name>
    <name evidence="3" type="ORF">Tcan_18812</name>
</gene>
<dbReference type="OMA" id="NICESFS"/>
<protein>
    <submittedName>
        <fullName evidence="3">RAD50-interacting protein 1</fullName>
    </submittedName>
</protein>
<dbReference type="PROSITE" id="PS51386">
    <property type="entry name" value="RINT1_TIP20"/>
    <property type="match status" value="1"/>
</dbReference>
<dbReference type="GO" id="GO:0006888">
    <property type="term" value="P:endoplasmic reticulum to Golgi vesicle-mediated transport"/>
    <property type="evidence" value="ECO:0007669"/>
    <property type="project" value="InterPro"/>
</dbReference>
<evidence type="ECO:0000313" key="4">
    <source>
        <dbReference type="Proteomes" id="UP000031036"/>
    </source>
</evidence>
<keyword evidence="4" id="KW-1185">Reference proteome</keyword>
<dbReference type="EMBL" id="JPKZ01000319">
    <property type="protein sequence ID" value="KHN87928.1"/>
    <property type="molecule type" value="Genomic_DNA"/>
</dbReference>
<feature type="region of interest" description="Disordered" evidence="2">
    <location>
        <begin position="337"/>
        <end position="370"/>
    </location>
</feature>
<organism evidence="3 4">
    <name type="scientific">Toxocara canis</name>
    <name type="common">Canine roundworm</name>
    <dbReference type="NCBI Taxonomy" id="6265"/>
    <lineage>
        <taxon>Eukaryota</taxon>
        <taxon>Metazoa</taxon>
        <taxon>Ecdysozoa</taxon>
        <taxon>Nematoda</taxon>
        <taxon>Chromadorea</taxon>
        <taxon>Rhabditida</taxon>
        <taxon>Spirurina</taxon>
        <taxon>Ascaridomorpha</taxon>
        <taxon>Ascaridoidea</taxon>
        <taxon>Toxocaridae</taxon>
        <taxon>Toxocara</taxon>
    </lineage>
</organism>
<evidence type="ECO:0000313" key="3">
    <source>
        <dbReference type="EMBL" id="KHN87928.1"/>
    </source>
</evidence>
<name>A0A0B2W1R5_TOXCA</name>
<accession>A0A0B2W1R5</accession>
<dbReference type="GO" id="GO:0060628">
    <property type="term" value="P:regulation of ER to Golgi vesicle-mediated transport"/>
    <property type="evidence" value="ECO:0007669"/>
    <property type="project" value="TreeGrafter"/>
</dbReference>
<dbReference type="STRING" id="6265.A0A0B2W1R5"/>